<evidence type="ECO:0000313" key="1">
    <source>
        <dbReference type="EMBL" id="VEA74199.1"/>
    </source>
</evidence>
<dbReference type="AlphaFoldDB" id="A0A447QVZ9"/>
<dbReference type="InterPro" id="IPR019701">
    <property type="entry name" value="Phage_P22_NinX"/>
</dbReference>
<sequence length="104" mass="11616">MIKWYEESDAEVNRSIALITGENPDKWYPYGGVKGKDYCKNPSDAWPIIYANKISLNPAEHSDPSQWQARISTAHGEWQADSSSPLRAAMICFLLSQQPGDASN</sequence>
<protein>
    <submittedName>
        <fullName evidence="1">Protein of uncharacterized function (DUF2591)</fullName>
    </submittedName>
</protein>
<name>A0A447QVZ9_SERRU</name>
<dbReference type="Proteomes" id="UP000271603">
    <property type="component" value="Chromosome"/>
</dbReference>
<reference evidence="1 2" key="1">
    <citation type="submission" date="2018-12" db="EMBL/GenBank/DDBJ databases">
        <authorList>
            <consortium name="Pathogen Informatics"/>
        </authorList>
    </citation>
    <scope>NUCLEOTIDE SEQUENCE [LARGE SCALE GENOMIC DNA]</scope>
    <source>
        <strain evidence="1 2">NCTC9419</strain>
    </source>
</reference>
<dbReference type="Pfam" id="PF10765">
    <property type="entry name" value="Phage_P22_NinX"/>
    <property type="match status" value="1"/>
</dbReference>
<dbReference type="STRING" id="61652.AXX16_2406"/>
<gene>
    <name evidence="1" type="ORF">NCTC9419_05852</name>
</gene>
<organism evidence="1 2">
    <name type="scientific">Serratia rubidaea</name>
    <name type="common">Serratia marinorubra</name>
    <dbReference type="NCBI Taxonomy" id="61652"/>
    <lineage>
        <taxon>Bacteria</taxon>
        <taxon>Pseudomonadati</taxon>
        <taxon>Pseudomonadota</taxon>
        <taxon>Gammaproteobacteria</taxon>
        <taxon>Enterobacterales</taxon>
        <taxon>Yersiniaceae</taxon>
        <taxon>Serratia</taxon>
    </lineage>
</organism>
<accession>A0A447QVZ9</accession>
<dbReference type="RefSeq" id="WP_128144886.1">
    <property type="nucleotide sequence ID" value="NZ_JANIOS010000026.1"/>
</dbReference>
<proteinExistence type="predicted"/>
<dbReference type="EMBL" id="LR134155">
    <property type="protein sequence ID" value="VEA74199.1"/>
    <property type="molecule type" value="Genomic_DNA"/>
</dbReference>
<evidence type="ECO:0000313" key="2">
    <source>
        <dbReference type="Proteomes" id="UP000271603"/>
    </source>
</evidence>